<keyword evidence="6" id="KW-0963">Cytoplasm</keyword>
<comment type="pathway">
    <text evidence="1 6 7">Amino-acid biosynthesis; L-histidine biosynthesis; L-histidine from 5-phospho-alpha-D-ribose 1-diphosphate: step 6/9.</text>
</comment>
<dbReference type="UniPathway" id="UPA00031">
    <property type="reaction ID" value="UER00011"/>
</dbReference>
<dbReference type="HAMAP" id="MF_00076">
    <property type="entry name" value="HisB"/>
    <property type="match status" value="1"/>
</dbReference>
<evidence type="ECO:0000256" key="6">
    <source>
        <dbReference type="HAMAP-Rule" id="MF_00076"/>
    </source>
</evidence>
<accession>A0A1F7RIK5</accession>
<dbReference type="GO" id="GO:0005737">
    <property type="term" value="C:cytoplasm"/>
    <property type="evidence" value="ECO:0007669"/>
    <property type="project" value="UniProtKB-SubCell"/>
</dbReference>
<dbReference type="Gene3D" id="3.30.230.40">
    <property type="entry name" value="Imidazole glycerol phosphate dehydratase, domain 1"/>
    <property type="match status" value="2"/>
</dbReference>
<dbReference type="NCBIfam" id="NF002115">
    <property type="entry name" value="PRK00951.2-5"/>
    <property type="match status" value="1"/>
</dbReference>
<dbReference type="SUPFAM" id="SSF54211">
    <property type="entry name" value="Ribosomal protein S5 domain 2-like"/>
    <property type="match status" value="2"/>
</dbReference>
<organism evidence="8 9">
    <name type="scientific">Candidatus Schekmanbacteria bacterium GWA2_38_11</name>
    <dbReference type="NCBI Taxonomy" id="1817876"/>
    <lineage>
        <taxon>Bacteria</taxon>
        <taxon>Candidatus Schekmaniibacteriota</taxon>
    </lineage>
</organism>
<evidence type="ECO:0000256" key="7">
    <source>
        <dbReference type="RuleBase" id="RU000599"/>
    </source>
</evidence>
<comment type="caution">
    <text evidence="8">The sequence shown here is derived from an EMBL/GenBank/DDBJ whole genome shotgun (WGS) entry which is preliminary data.</text>
</comment>
<evidence type="ECO:0000256" key="1">
    <source>
        <dbReference type="ARBA" id="ARBA00005047"/>
    </source>
</evidence>
<dbReference type="AlphaFoldDB" id="A0A1F7RIK5"/>
<keyword evidence="4 6" id="KW-0368">Histidine biosynthesis</keyword>
<evidence type="ECO:0000313" key="9">
    <source>
        <dbReference type="Proteomes" id="UP000178526"/>
    </source>
</evidence>
<dbReference type="PANTHER" id="PTHR23133">
    <property type="entry name" value="IMIDAZOLEGLYCEROL-PHOSPHATE DEHYDRATASE HIS7"/>
    <property type="match status" value="1"/>
</dbReference>
<evidence type="ECO:0000256" key="3">
    <source>
        <dbReference type="ARBA" id="ARBA00022605"/>
    </source>
</evidence>
<dbReference type="InterPro" id="IPR020568">
    <property type="entry name" value="Ribosomal_Su5_D2-typ_SF"/>
</dbReference>
<dbReference type="GO" id="GO:0000105">
    <property type="term" value="P:L-histidine biosynthetic process"/>
    <property type="evidence" value="ECO:0007669"/>
    <property type="project" value="UniProtKB-UniRule"/>
</dbReference>
<dbReference type="Proteomes" id="UP000178526">
    <property type="component" value="Unassembled WGS sequence"/>
</dbReference>
<dbReference type="EMBL" id="MGDB01000073">
    <property type="protein sequence ID" value="OGL41261.1"/>
    <property type="molecule type" value="Genomic_DNA"/>
</dbReference>
<sequence>MKRSSKVVRKTRETDISVSLKLNGTGKGDISTTIPFIDHMLTLMVRHGLFDVKIRAKGDTKVDHHHTVEDIGITLGEALKTALGDMKGIKRYGNQAVPMDETLAAVTVDISGRPYLIYNVKFPRKGLRDFDINLFKEFFQAFSSAGRVTLHINLIYGDNAHHICEAIFKAFGRSLGQAAAIDSRVKGVPSTKGKI</sequence>
<dbReference type="PANTHER" id="PTHR23133:SF2">
    <property type="entry name" value="IMIDAZOLEGLYCEROL-PHOSPHATE DEHYDRATASE"/>
    <property type="match status" value="1"/>
</dbReference>
<dbReference type="FunFam" id="3.30.230.40:FF:000001">
    <property type="entry name" value="Imidazoleglycerol-phosphate dehydratase HisB"/>
    <property type="match status" value="1"/>
</dbReference>
<dbReference type="NCBIfam" id="NF002114">
    <property type="entry name" value="PRK00951.2-4"/>
    <property type="match status" value="1"/>
</dbReference>
<comment type="subcellular location">
    <subcellularLocation>
        <location evidence="6 7">Cytoplasm</location>
    </subcellularLocation>
</comment>
<dbReference type="InterPro" id="IPR020565">
    <property type="entry name" value="ImidazoleglycerP_deHydtase_CS"/>
</dbReference>
<reference evidence="8 9" key="1">
    <citation type="journal article" date="2016" name="Nat. Commun.">
        <title>Thousands of microbial genomes shed light on interconnected biogeochemical processes in an aquifer system.</title>
        <authorList>
            <person name="Anantharaman K."/>
            <person name="Brown C.T."/>
            <person name="Hug L.A."/>
            <person name="Sharon I."/>
            <person name="Castelle C.J."/>
            <person name="Probst A.J."/>
            <person name="Thomas B.C."/>
            <person name="Singh A."/>
            <person name="Wilkins M.J."/>
            <person name="Karaoz U."/>
            <person name="Brodie E.L."/>
            <person name="Williams K.H."/>
            <person name="Hubbard S.S."/>
            <person name="Banfield J.F."/>
        </authorList>
    </citation>
    <scope>NUCLEOTIDE SEQUENCE [LARGE SCALE GENOMIC DNA]</scope>
</reference>
<dbReference type="InterPro" id="IPR038494">
    <property type="entry name" value="IGPD_sf"/>
</dbReference>
<comment type="catalytic activity">
    <reaction evidence="6 7">
        <text>D-erythro-1-(imidazol-4-yl)glycerol 3-phosphate = 3-(imidazol-4-yl)-2-oxopropyl phosphate + H2O</text>
        <dbReference type="Rhea" id="RHEA:11040"/>
        <dbReference type="ChEBI" id="CHEBI:15377"/>
        <dbReference type="ChEBI" id="CHEBI:57766"/>
        <dbReference type="ChEBI" id="CHEBI:58278"/>
        <dbReference type="EC" id="4.2.1.19"/>
    </reaction>
</comment>
<evidence type="ECO:0000256" key="5">
    <source>
        <dbReference type="ARBA" id="ARBA00023239"/>
    </source>
</evidence>
<comment type="similarity">
    <text evidence="6 7">Belongs to the imidazoleglycerol-phosphate dehydratase family.</text>
</comment>
<dbReference type="PROSITE" id="PS00954">
    <property type="entry name" value="IGP_DEHYDRATASE_1"/>
    <property type="match status" value="1"/>
</dbReference>
<dbReference type="FunFam" id="3.30.230.40:FF:000003">
    <property type="entry name" value="Imidazoleglycerol-phosphate dehydratase HisB"/>
    <property type="match status" value="1"/>
</dbReference>
<evidence type="ECO:0000256" key="2">
    <source>
        <dbReference type="ARBA" id="ARBA00016664"/>
    </source>
</evidence>
<dbReference type="CDD" id="cd07914">
    <property type="entry name" value="IGPD"/>
    <property type="match status" value="1"/>
</dbReference>
<name>A0A1F7RIK5_9BACT</name>
<dbReference type="NCBIfam" id="NF002111">
    <property type="entry name" value="PRK00951.2-1"/>
    <property type="match status" value="1"/>
</dbReference>
<gene>
    <name evidence="6 8" type="primary">hisB</name>
    <name evidence="8" type="ORF">A2042_04445</name>
</gene>
<dbReference type="Pfam" id="PF00475">
    <property type="entry name" value="IGPD"/>
    <property type="match status" value="1"/>
</dbReference>
<dbReference type="InterPro" id="IPR000807">
    <property type="entry name" value="ImidazoleglycerolP_deHydtase"/>
</dbReference>
<dbReference type="PROSITE" id="PS00955">
    <property type="entry name" value="IGP_DEHYDRATASE_2"/>
    <property type="match status" value="1"/>
</dbReference>
<dbReference type="EC" id="4.2.1.19" evidence="6 7"/>
<dbReference type="GO" id="GO:0004424">
    <property type="term" value="F:imidazoleglycerol-phosphate dehydratase activity"/>
    <property type="evidence" value="ECO:0007669"/>
    <property type="project" value="UniProtKB-UniRule"/>
</dbReference>
<proteinExistence type="inferred from homology"/>
<evidence type="ECO:0000256" key="4">
    <source>
        <dbReference type="ARBA" id="ARBA00023102"/>
    </source>
</evidence>
<keyword evidence="3 6" id="KW-0028">Amino-acid biosynthesis</keyword>
<keyword evidence="5 6" id="KW-0456">Lyase</keyword>
<evidence type="ECO:0000313" key="8">
    <source>
        <dbReference type="EMBL" id="OGL41261.1"/>
    </source>
</evidence>
<protein>
    <recommendedName>
        <fullName evidence="2 6">Imidazoleglycerol-phosphate dehydratase</fullName>
        <shortName evidence="6">IGPD</shortName>
        <ecNumber evidence="6 7">4.2.1.19</ecNumber>
    </recommendedName>
</protein>